<accession>A0A8S3Y788</accession>
<dbReference type="AlphaFoldDB" id="A0A8S3Y788"/>
<comment type="caution">
    <text evidence="1">The sequence shown here is derived from an EMBL/GenBank/DDBJ whole genome shotgun (WGS) entry which is preliminary data.</text>
</comment>
<organism evidence="1 2">
    <name type="scientific">Parnassius apollo</name>
    <name type="common">Apollo butterfly</name>
    <name type="synonym">Papilio apollo</name>
    <dbReference type="NCBI Taxonomy" id="110799"/>
    <lineage>
        <taxon>Eukaryota</taxon>
        <taxon>Metazoa</taxon>
        <taxon>Ecdysozoa</taxon>
        <taxon>Arthropoda</taxon>
        <taxon>Hexapoda</taxon>
        <taxon>Insecta</taxon>
        <taxon>Pterygota</taxon>
        <taxon>Neoptera</taxon>
        <taxon>Endopterygota</taxon>
        <taxon>Lepidoptera</taxon>
        <taxon>Glossata</taxon>
        <taxon>Ditrysia</taxon>
        <taxon>Papilionoidea</taxon>
        <taxon>Papilionidae</taxon>
        <taxon>Parnassiinae</taxon>
        <taxon>Parnassini</taxon>
        <taxon>Parnassius</taxon>
        <taxon>Parnassius</taxon>
    </lineage>
</organism>
<dbReference type="EMBL" id="CAJQZP010001584">
    <property type="protein sequence ID" value="CAG5055685.1"/>
    <property type="molecule type" value="Genomic_DNA"/>
</dbReference>
<gene>
    <name evidence="1" type="ORF">PAPOLLO_LOCUS26398</name>
</gene>
<proteinExistence type="predicted"/>
<dbReference type="OrthoDB" id="2194416at2759"/>
<dbReference type="Proteomes" id="UP000691718">
    <property type="component" value="Unassembled WGS sequence"/>
</dbReference>
<reference evidence="1" key="1">
    <citation type="submission" date="2021-04" db="EMBL/GenBank/DDBJ databases">
        <authorList>
            <person name="Tunstrom K."/>
        </authorList>
    </citation>
    <scope>NUCLEOTIDE SEQUENCE</scope>
</reference>
<evidence type="ECO:0000313" key="1">
    <source>
        <dbReference type="EMBL" id="CAG5055685.1"/>
    </source>
</evidence>
<keyword evidence="2" id="KW-1185">Reference proteome</keyword>
<sequence>MAYETGPTSDQADSMPFWRGLWSKTVSHSEGPWMEVRAIQAASITPIDPVIITPEDVVEAVRRLVLLWPYKLDRYPRVQHTEHVTGRGESAY</sequence>
<name>A0A8S3Y788_PARAO</name>
<protein>
    <submittedName>
        <fullName evidence="1">(apollo) hypothetical protein</fullName>
    </submittedName>
</protein>
<evidence type="ECO:0000313" key="2">
    <source>
        <dbReference type="Proteomes" id="UP000691718"/>
    </source>
</evidence>